<sequence>MAPPSGADLLLSSRVLRVDVNTGPGVAYAGLRAALTALRAGGASYVDVSARHSSEWAVLFPFDVQASTPLSEIALPPCERGLRRESEQTSRVLSVAAAALCAGAADIGRPVLICGVGGTDIPSLRGFMRAMEHARLVPGADLLIQAPTSVRLPLSPRADSRREQARCLRGMGIPVGEGDLVVGLPPSRWGGSGQEGHLYLRALDPDGAALDRIVSALAYCCHAFVSENWEGMAVVADEALDVLARSSRNLTFDLVVGTHAGPSTPWAFGLEPVALRTTADVRGFFLKMLGIQALFRRDRGAALGYFQSMQHVDGVSVEMGAQAHLLAARTLARRRQSLPDAILESERGLALLQKCPGETESLRLERGWLHNVLGAALFSARRWKEAFENEKKALACLEGVSGSGSAHLRMSLYSDISALQEQVGKPATALRTWRRLKQLCGDSGVAFSKRHAYRSAGLGLLLGRKSESLIDFDVSLDSAVRSGDAFHTTEICLEVGGILAADGQADAAVMAYGRAEAAARALGDPYRIALALAGQVASSGHAFSVRPVVETAALSLSHSRSAQALAETALRGGDLLALLPAPRTRLDRSFDLVSFRD</sequence>
<dbReference type="OrthoDB" id="5377714at2"/>
<dbReference type="SUPFAM" id="SSF48452">
    <property type="entry name" value="TPR-like"/>
    <property type="match status" value="1"/>
</dbReference>
<proteinExistence type="predicted"/>
<evidence type="ECO:0000313" key="1">
    <source>
        <dbReference type="EMBL" id="KOG44789.1"/>
    </source>
</evidence>
<dbReference type="EMBL" id="LGUV01000378">
    <property type="protein sequence ID" value="KOG44789.1"/>
    <property type="molecule type" value="Genomic_DNA"/>
</dbReference>
<evidence type="ECO:0000313" key="2">
    <source>
        <dbReference type="Proteomes" id="UP000037084"/>
    </source>
</evidence>
<organism evidence="1 2">
    <name type="scientific">Streptomyces virginiae</name>
    <name type="common">Streptomyces cinnamonensis</name>
    <dbReference type="NCBI Taxonomy" id="1961"/>
    <lineage>
        <taxon>Bacteria</taxon>
        <taxon>Bacillati</taxon>
        <taxon>Actinomycetota</taxon>
        <taxon>Actinomycetes</taxon>
        <taxon>Kitasatosporales</taxon>
        <taxon>Streptomycetaceae</taxon>
        <taxon>Streptomyces</taxon>
    </lineage>
</organism>
<dbReference type="Proteomes" id="UP000037084">
    <property type="component" value="Unassembled WGS sequence"/>
</dbReference>
<dbReference type="InterPro" id="IPR011990">
    <property type="entry name" value="TPR-like_helical_dom_sf"/>
</dbReference>
<dbReference type="PATRIC" id="fig|1961.12.peg.7553"/>
<protein>
    <submittedName>
        <fullName evidence="1">Uncharacterized protein</fullName>
    </submittedName>
</protein>
<name>A0A0L8M382_STRVG</name>
<gene>
    <name evidence="1" type="ORF">ADK75_34255</name>
</gene>
<dbReference type="Gene3D" id="1.25.40.10">
    <property type="entry name" value="Tetratricopeptide repeat domain"/>
    <property type="match status" value="1"/>
</dbReference>
<comment type="caution">
    <text evidence="1">The sequence shown here is derived from an EMBL/GenBank/DDBJ whole genome shotgun (WGS) entry which is preliminary data.</text>
</comment>
<dbReference type="AlphaFoldDB" id="A0A0L8M382"/>
<reference evidence="2" key="1">
    <citation type="submission" date="2015-07" db="EMBL/GenBank/DDBJ databases">
        <authorList>
            <consortium name="Consortium for Microbial Forensics and Genomics (microFORGE)"/>
            <person name="Knight B.M."/>
            <person name="Roberts D.P."/>
            <person name="Lin D."/>
            <person name="Hari K."/>
            <person name="Fletcher J."/>
            <person name="Melcher U."/>
            <person name="Blagden T."/>
            <person name="Winegar R.A."/>
        </authorList>
    </citation>
    <scope>NUCLEOTIDE SEQUENCE [LARGE SCALE GENOMIC DNA]</scope>
    <source>
        <strain evidence="2">NRRL B-1447</strain>
    </source>
</reference>
<accession>A0A0L8M382</accession>